<evidence type="ECO:0000256" key="7">
    <source>
        <dbReference type="ARBA" id="ARBA00022898"/>
    </source>
</evidence>
<dbReference type="OrthoDB" id="9766131at2"/>
<comment type="cofactor">
    <cofactor evidence="1 11">
        <name>pyridoxal 5'-phosphate</name>
        <dbReference type="ChEBI" id="CHEBI:597326"/>
    </cofactor>
</comment>
<keyword evidence="7 11" id="KW-0663">Pyridoxal phosphate</keyword>
<dbReference type="SUPFAM" id="SSF53686">
    <property type="entry name" value="Tryptophan synthase beta subunit-like PLP-dependent enzymes"/>
    <property type="match status" value="1"/>
</dbReference>
<dbReference type="GO" id="GO:0004834">
    <property type="term" value="F:tryptophan synthase activity"/>
    <property type="evidence" value="ECO:0007669"/>
    <property type="project" value="UniProtKB-UniRule"/>
</dbReference>
<dbReference type="PANTHER" id="PTHR48077:SF3">
    <property type="entry name" value="TRYPTOPHAN SYNTHASE"/>
    <property type="match status" value="1"/>
</dbReference>
<name>A0A418LY85_9BACT</name>
<keyword evidence="14" id="KW-1185">Reference proteome</keyword>
<comment type="catalytic activity">
    <reaction evidence="10 11">
        <text>(1S,2R)-1-C-(indol-3-yl)glycerol 3-phosphate + L-serine = D-glyceraldehyde 3-phosphate + L-tryptophan + H2O</text>
        <dbReference type="Rhea" id="RHEA:10532"/>
        <dbReference type="ChEBI" id="CHEBI:15377"/>
        <dbReference type="ChEBI" id="CHEBI:33384"/>
        <dbReference type="ChEBI" id="CHEBI:57912"/>
        <dbReference type="ChEBI" id="CHEBI:58866"/>
        <dbReference type="ChEBI" id="CHEBI:59776"/>
        <dbReference type="EC" id="4.2.1.20"/>
    </reaction>
</comment>
<evidence type="ECO:0000256" key="9">
    <source>
        <dbReference type="ARBA" id="ARBA00023239"/>
    </source>
</evidence>
<keyword evidence="8 11" id="KW-0057">Aromatic amino acid biosynthesis</keyword>
<dbReference type="Gene3D" id="3.40.50.1100">
    <property type="match status" value="2"/>
</dbReference>
<evidence type="ECO:0000256" key="5">
    <source>
        <dbReference type="ARBA" id="ARBA00022605"/>
    </source>
</evidence>
<evidence type="ECO:0000256" key="1">
    <source>
        <dbReference type="ARBA" id="ARBA00001933"/>
    </source>
</evidence>
<sequence>MEQLIEQATSFEVSDKGFYGNFGGAFIPEMLYPNVEELRQSYRRIMADPAFQADFQALLTDYVGRPTPLFLAKRLSEDIGATIYLKREDLCHTGAHKINNTIGQILMAQRLGKKRIVAETGAGQHGVATATVCALMGLECIVYMGSIDMERQKPNVDRMRMLGATVVPATSGSQTLKDATNEAMRHWINNPVDTHYIIGSVVGPHPYPDMVARFQSVISAETRRQLLEKEGRETPDYMVACVGGGSNAAGAFFHYLNEPTVKLVAAEAAGQGVSTGHSAATTALGKPGVLHGSRTILMQTDDGQVTEPYSISAGLDYPGIGPLHAHLFESGRGIFCNITDEHAVQAGFKLSKLEGIIPALESAHALAALEELPLTPNDVVVVCLSGRGDKDLSTYTKYLD</sequence>
<dbReference type="AlphaFoldDB" id="A0A418LY85"/>
<dbReference type="Pfam" id="PF00291">
    <property type="entry name" value="PALP"/>
    <property type="match status" value="1"/>
</dbReference>
<comment type="similarity">
    <text evidence="3 11">Belongs to the TrpB family.</text>
</comment>
<evidence type="ECO:0000256" key="6">
    <source>
        <dbReference type="ARBA" id="ARBA00022822"/>
    </source>
</evidence>
<dbReference type="PANTHER" id="PTHR48077">
    <property type="entry name" value="TRYPTOPHAN SYNTHASE-RELATED"/>
    <property type="match status" value="1"/>
</dbReference>
<evidence type="ECO:0000256" key="8">
    <source>
        <dbReference type="ARBA" id="ARBA00023141"/>
    </source>
</evidence>
<dbReference type="FunFam" id="3.40.50.1100:FF:000004">
    <property type="entry name" value="Tryptophan synthase beta chain"/>
    <property type="match status" value="1"/>
</dbReference>
<comment type="function">
    <text evidence="11">The beta subunit is responsible for the synthesis of L-tryptophan from indole and L-serine.</text>
</comment>
<keyword evidence="5 11" id="KW-0028">Amino-acid biosynthesis</keyword>
<evidence type="ECO:0000256" key="2">
    <source>
        <dbReference type="ARBA" id="ARBA00004733"/>
    </source>
</evidence>
<comment type="caution">
    <text evidence="13">The sequence shown here is derived from an EMBL/GenBank/DDBJ whole genome shotgun (WGS) entry which is preliminary data.</text>
</comment>
<evidence type="ECO:0000313" key="14">
    <source>
        <dbReference type="Proteomes" id="UP000283523"/>
    </source>
</evidence>
<dbReference type="EMBL" id="QXED01000012">
    <property type="protein sequence ID" value="RIV18268.1"/>
    <property type="molecule type" value="Genomic_DNA"/>
</dbReference>
<reference evidence="13 14" key="1">
    <citation type="submission" date="2018-08" db="EMBL/GenBank/DDBJ databases">
        <title>Fibrisoma montanum sp. nov., isolated from Danxia mountain soil.</title>
        <authorList>
            <person name="Huang Y."/>
        </authorList>
    </citation>
    <scope>NUCLEOTIDE SEQUENCE [LARGE SCALE GENOMIC DNA]</scope>
    <source>
        <strain evidence="13 14">HYT19</strain>
    </source>
</reference>
<keyword evidence="6 11" id="KW-0822">Tryptophan biosynthesis</keyword>
<dbReference type="Proteomes" id="UP000283523">
    <property type="component" value="Unassembled WGS sequence"/>
</dbReference>
<dbReference type="InterPro" id="IPR023026">
    <property type="entry name" value="Trp_synth_beta/beta-like"/>
</dbReference>
<gene>
    <name evidence="11 13" type="primary">trpB</name>
    <name evidence="13" type="ORF">DYU11_28935</name>
</gene>
<protein>
    <recommendedName>
        <fullName evidence="11">Tryptophan synthase beta chain</fullName>
        <ecNumber evidence="11">4.2.1.20</ecNumber>
    </recommendedName>
</protein>
<feature type="domain" description="Tryptophan synthase beta chain-like PALP" evidence="12">
    <location>
        <begin position="64"/>
        <end position="386"/>
    </location>
</feature>
<dbReference type="InterPro" id="IPR006653">
    <property type="entry name" value="Trp_synth_b_CS"/>
</dbReference>
<evidence type="ECO:0000256" key="11">
    <source>
        <dbReference type="HAMAP-Rule" id="MF_00133"/>
    </source>
</evidence>
<dbReference type="UniPathway" id="UPA00035">
    <property type="reaction ID" value="UER00044"/>
</dbReference>
<dbReference type="HAMAP" id="MF_00133">
    <property type="entry name" value="Trp_synth_beta"/>
    <property type="match status" value="1"/>
</dbReference>
<dbReference type="NCBIfam" id="TIGR00263">
    <property type="entry name" value="trpB"/>
    <property type="match status" value="1"/>
</dbReference>
<accession>A0A418LY85</accession>
<keyword evidence="9 11" id="KW-0456">Lyase</keyword>
<evidence type="ECO:0000259" key="12">
    <source>
        <dbReference type="Pfam" id="PF00291"/>
    </source>
</evidence>
<dbReference type="PROSITE" id="PS00168">
    <property type="entry name" value="TRP_SYNTHASE_BETA"/>
    <property type="match status" value="1"/>
</dbReference>
<dbReference type="InterPro" id="IPR006654">
    <property type="entry name" value="Trp_synth_beta"/>
</dbReference>
<dbReference type="GO" id="GO:0005737">
    <property type="term" value="C:cytoplasm"/>
    <property type="evidence" value="ECO:0007669"/>
    <property type="project" value="TreeGrafter"/>
</dbReference>
<dbReference type="PIRSF" id="PIRSF001413">
    <property type="entry name" value="Trp_syn_beta"/>
    <property type="match status" value="1"/>
</dbReference>
<proteinExistence type="inferred from homology"/>
<dbReference type="InterPro" id="IPR036052">
    <property type="entry name" value="TrpB-like_PALP_sf"/>
</dbReference>
<dbReference type="EC" id="4.2.1.20" evidence="11"/>
<comment type="pathway">
    <text evidence="2 11">Amino-acid biosynthesis; L-tryptophan biosynthesis; L-tryptophan from chorismate: step 5/5.</text>
</comment>
<evidence type="ECO:0000256" key="3">
    <source>
        <dbReference type="ARBA" id="ARBA00009982"/>
    </source>
</evidence>
<comment type="subunit">
    <text evidence="4 11">Tetramer of two alpha and two beta chains.</text>
</comment>
<evidence type="ECO:0000256" key="4">
    <source>
        <dbReference type="ARBA" id="ARBA00011270"/>
    </source>
</evidence>
<dbReference type="InterPro" id="IPR001926">
    <property type="entry name" value="TrpB-like_PALP"/>
</dbReference>
<evidence type="ECO:0000313" key="13">
    <source>
        <dbReference type="EMBL" id="RIV18268.1"/>
    </source>
</evidence>
<dbReference type="CDD" id="cd06446">
    <property type="entry name" value="Trp-synth_B"/>
    <property type="match status" value="1"/>
</dbReference>
<feature type="modified residue" description="N6-(pyridoxal phosphate)lysine" evidence="11">
    <location>
        <position position="97"/>
    </location>
</feature>
<dbReference type="RefSeq" id="WP_119671237.1">
    <property type="nucleotide sequence ID" value="NZ_QXED01000012.1"/>
</dbReference>
<organism evidence="13 14">
    <name type="scientific">Fibrisoma montanum</name>
    <dbReference type="NCBI Taxonomy" id="2305895"/>
    <lineage>
        <taxon>Bacteria</taxon>
        <taxon>Pseudomonadati</taxon>
        <taxon>Bacteroidota</taxon>
        <taxon>Cytophagia</taxon>
        <taxon>Cytophagales</taxon>
        <taxon>Spirosomataceae</taxon>
        <taxon>Fibrisoma</taxon>
    </lineage>
</organism>
<dbReference type="FunFam" id="3.40.50.1100:FF:000001">
    <property type="entry name" value="Tryptophan synthase beta chain"/>
    <property type="match status" value="1"/>
</dbReference>
<evidence type="ECO:0000256" key="10">
    <source>
        <dbReference type="ARBA" id="ARBA00049047"/>
    </source>
</evidence>